<feature type="transmembrane region" description="Helical" evidence="7">
    <location>
        <begin position="259"/>
        <end position="277"/>
    </location>
</feature>
<feature type="transmembrane region" description="Helical" evidence="7">
    <location>
        <begin position="359"/>
        <end position="392"/>
    </location>
</feature>
<organism evidence="8 9">
    <name type="scientific">Prymnesium parvum</name>
    <name type="common">Toxic golden alga</name>
    <dbReference type="NCBI Taxonomy" id="97485"/>
    <lineage>
        <taxon>Eukaryota</taxon>
        <taxon>Haptista</taxon>
        <taxon>Haptophyta</taxon>
        <taxon>Prymnesiophyceae</taxon>
        <taxon>Prymnesiales</taxon>
        <taxon>Prymnesiaceae</taxon>
        <taxon>Prymnesium</taxon>
    </lineage>
</organism>
<feature type="transmembrane region" description="Helical" evidence="7">
    <location>
        <begin position="311"/>
        <end position="331"/>
    </location>
</feature>
<feature type="transmembrane region" description="Helical" evidence="7">
    <location>
        <begin position="467"/>
        <end position="489"/>
    </location>
</feature>
<proteinExistence type="inferred from homology"/>
<evidence type="ECO:0000256" key="6">
    <source>
        <dbReference type="SAM" id="MobiDB-lite"/>
    </source>
</evidence>
<feature type="compositionally biased region" description="Polar residues" evidence="6">
    <location>
        <begin position="25"/>
        <end position="35"/>
    </location>
</feature>
<accession>A0AB34K4I4</accession>
<feature type="transmembrane region" description="Helical" evidence="7">
    <location>
        <begin position="438"/>
        <end position="461"/>
    </location>
</feature>
<evidence type="ECO:0000256" key="5">
    <source>
        <dbReference type="ARBA" id="ARBA00023136"/>
    </source>
</evidence>
<dbReference type="PANTHER" id="PTHR42893:SF9">
    <property type="entry name" value="PROTEIN DETOXIFICATION 46, CHLOROPLASTIC"/>
    <property type="match status" value="1"/>
</dbReference>
<evidence type="ECO:0008006" key="10">
    <source>
        <dbReference type="Google" id="ProtNLM"/>
    </source>
</evidence>
<dbReference type="AlphaFoldDB" id="A0AB34K4I4"/>
<gene>
    <name evidence="8" type="ORF">AB1Y20_009552</name>
</gene>
<comment type="caution">
    <text evidence="8">The sequence shown here is derived from an EMBL/GenBank/DDBJ whole genome shotgun (WGS) entry which is preliminary data.</text>
</comment>
<evidence type="ECO:0000313" key="9">
    <source>
        <dbReference type="Proteomes" id="UP001515480"/>
    </source>
</evidence>
<feature type="transmembrane region" description="Helical" evidence="7">
    <location>
        <begin position="208"/>
        <end position="230"/>
    </location>
</feature>
<dbReference type="Pfam" id="PF01554">
    <property type="entry name" value="MatE"/>
    <property type="match status" value="1"/>
</dbReference>
<dbReference type="GO" id="GO:0016020">
    <property type="term" value="C:membrane"/>
    <property type="evidence" value="ECO:0007669"/>
    <property type="project" value="UniProtKB-SubCell"/>
</dbReference>
<name>A0AB34K4I4_PRYPA</name>
<feature type="compositionally biased region" description="Pro residues" evidence="6">
    <location>
        <begin position="9"/>
        <end position="23"/>
    </location>
</feature>
<dbReference type="PANTHER" id="PTHR42893">
    <property type="entry name" value="PROTEIN DETOXIFICATION 44, CHLOROPLASTIC-RELATED"/>
    <property type="match status" value="1"/>
</dbReference>
<keyword evidence="4 7" id="KW-1133">Transmembrane helix</keyword>
<feature type="transmembrane region" description="Helical" evidence="7">
    <location>
        <begin position="501"/>
        <end position="521"/>
    </location>
</feature>
<sequence length="611" mass="63245">MAFHAPPITGSPPPPVVPSPPQCATPVSAQSSQPPNRLGFDISAPELALTKDASFVPLHSSIESCSSSPASSVYVPAPLPEIPELGLIGPVASFDLPRSEEATVAESGSNLIVQLAPPESEVAMPTLRELAAFCLPSLGIWLSSPCLSLIDTSVVGMQCATSQLAALGPSTKLCDYVAFFCTVLSAATTNLAAAAFAQNDSPSAKHIIASSLTISLAVGGALAAIIRFVALPAMSAMLNSAGGPAVLTAATAYTKIRALGYPAALLTMVLQAAFVAAKDARTPLLAVPLTALVNLLGDLVLVGPLGMGAAGAAWATVGSLYVNALSLTWLWRRKGREIPGMSKLFVGPSLKDVSRLVRFAAPLFVALAARVYMGLSLTLSAVTLGTAAIAANQVIECLYWMFCPFGEAISLCMQAYLPALLTKGGLFARKLQSTGFKAAIGLGAMAATTAALLPVTTPGLFSSSAPVVAQMASAAPMLGVGLFFYVVACASEGMLIARNQLRILAASHTLNTAALIFALRATVSRSGAGLRHVWAVLALCNLLRVGEFAFALRRAENDAAAAPGAIVKFLRKPRLALLRLKDRAVGVRRIEVLPNDLIDVPDIATMHPHLL</sequence>
<keyword evidence="3 7" id="KW-0812">Transmembrane</keyword>
<protein>
    <recommendedName>
        <fullName evidence="10">Protein DETOXIFICATION</fullName>
    </recommendedName>
</protein>
<dbReference type="Proteomes" id="UP001515480">
    <property type="component" value="Unassembled WGS sequence"/>
</dbReference>
<feature type="transmembrane region" description="Helical" evidence="7">
    <location>
        <begin position="398"/>
        <end position="417"/>
    </location>
</feature>
<dbReference type="GO" id="GO:0015297">
    <property type="term" value="F:antiporter activity"/>
    <property type="evidence" value="ECO:0007669"/>
    <property type="project" value="InterPro"/>
</dbReference>
<comment type="subcellular location">
    <subcellularLocation>
        <location evidence="1">Membrane</location>
        <topology evidence="1">Multi-pass membrane protein</topology>
    </subcellularLocation>
</comment>
<feature type="transmembrane region" description="Helical" evidence="7">
    <location>
        <begin position="176"/>
        <end position="196"/>
    </location>
</feature>
<dbReference type="EMBL" id="JBGBPQ010000002">
    <property type="protein sequence ID" value="KAL1528193.1"/>
    <property type="molecule type" value="Genomic_DNA"/>
</dbReference>
<dbReference type="InterPro" id="IPR002528">
    <property type="entry name" value="MATE_fam"/>
</dbReference>
<keyword evidence="5 7" id="KW-0472">Membrane</keyword>
<feature type="transmembrane region" description="Helical" evidence="7">
    <location>
        <begin position="533"/>
        <end position="552"/>
    </location>
</feature>
<dbReference type="GO" id="GO:0042910">
    <property type="term" value="F:xenobiotic transmembrane transporter activity"/>
    <property type="evidence" value="ECO:0007669"/>
    <property type="project" value="InterPro"/>
</dbReference>
<evidence type="ECO:0000256" key="1">
    <source>
        <dbReference type="ARBA" id="ARBA00004141"/>
    </source>
</evidence>
<evidence type="ECO:0000256" key="2">
    <source>
        <dbReference type="ARBA" id="ARBA00010199"/>
    </source>
</evidence>
<evidence type="ECO:0000256" key="7">
    <source>
        <dbReference type="SAM" id="Phobius"/>
    </source>
</evidence>
<dbReference type="InterPro" id="IPR044644">
    <property type="entry name" value="DinF-like"/>
</dbReference>
<evidence type="ECO:0000313" key="8">
    <source>
        <dbReference type="EMBL" id="KAL1528193.1"/>
    </source>
</evidence>
<evidence type="ECO:0000256" key="3">
    <source>
        <dbReference type="ARBA" id="ARBA00022692"/>
    </source>
</evidence>
<evidence type="ECO:0000256" key="4">
    <source>
        <dbReference type="ARBA" id="ARBA00022989"/>
    </source>
</evidence>
<keyword evidence="9" id="KW-1185">Reference proteome</keyword>
<comment type="similarity">
    <text evidence="2">Belongs to the multi antimicrobial extrusion (MATE) (TC 2.A.66.1) family.</text>
</comment>
<feature type="region of interest" description="Disordered" evidence="6">
    <location>
        <begin position="1"/>
        <end position="40"/>
    </location>
</feature>
<reference evidence="8 9" key="1">
    <citation type="journal article" date="2024" name="Science">
        <title>Giant polyketide synthase enzymes in the biosynthesis of giant marine polyether toxins.</title>
        <authorList>
            <person name="Fallon T.R."/>
            <person name="Shende V.V."/>
            <person name="Wierzbicki I.H."/>
            <person name="Pendleton A.L."/>
            <person name="Watervoot N.F."/>
            <person name="Auber R.P."/>
            <person name="Gonzalez D.J."/>
            <person name="Wisecaver J.H."/>
            <person name="Moore B.S."/>
        </authorList>
    </citation>
    <scope>NUCLEOTIDE SEQUENCE [LARGE SCALE GENOMIC DNA]</scope>
    <source>
        <strain evidence="8 9">12B1</strain>
    </source>
</reference>